<gene>
    <name evidence="1" type="ORF">B7P33_06675</name>
</gene>
<accession>A0A2A4GA39</accession>
<evidence type="ECO:0000313" key="1">
    <source>
        <dbReference type="EMBL" id="PCE64846.1"/>
    </source>
</evidence>
<comment type="caution">
    <text evidence="1">The sequence shown here is derived from an EMBL/GenBank/DDBJ whole genome shotgun (WGS) entry which is preliminary data.</text>
</comment>
<dbReference type="AlphaFoldDB" id="A0A2A4GA39"/>
<dbReference type="Pfam" id="PF26622">
    <property type="entry name" value="DUF8199"/>
    <property type="match status" value="1"/>
</dbReference>
<dbReference type="NCBIfam" id="NF047658">
    <property type="entry name" value="HYC_CC_PP"/>
    <property type="match status" value="1"/>
</dbReference>
<evidence type="ECO:0000313" key="2">
    <source>
        <dbReference type="Proteomes" id="UP000219559"/>
    </source>
</evidence>
<dbReference type="EMBL" id="NBWU01000002">
    <property type="protein sequence ID" value="PCE64846.1"/>
    <property type="molecule type" value="Genomic_DNA"/>
</dbReference>
<sequence>MTLLVLVSTVSFTVDKHYCLGRVIDTALFAHAEGCGMEMEANDKEGCCKNTQEVVEGQDELKMSVWEDLDFPSQQFLVAYTYTLPSRFEPLAKKAVPFQNYKPPLLVVDIQLLDAVFLI</sequence>
<dbReference type="InterPro" id="IPR058512">
    <property type="entry name" value="DUF8199"/>
</dbReference>
<dbReference type="InterPro" id="IPR058060">
    <property type="entry name" value="HYC_CC_PP"/>
</dbReference>
<proteinExistence type="predicted"/>
<organism evidence="1 2">
    <name type="scientific">Sediminicola luteus</name>
    <dbReference type="NCBI Taxonomy" id="319238"/>
    <lineage>
        <taxon>Bacteria</taxon>
        <taxon>Pseudomonadati</taxon>
        <taxon>Bacteroidota</taxon>
        <taxon>Flavobacteriia</taxon>
        <taxon>Flavobacteriales</taxon>
        <taxon>Flavobacteriaceae</taxon>
        <taxon>Sediminicola</taxon>
    </lineage>
</organism>
<protein>
    <submittedName>
        <fullName evidence="1">Uncharacterized protein</fullName>
    </submittedName>
</protein>
<reference evidence="1 2" key="1">
    <citation type="submission" date="2017-04" db="EMBL/GenBank/DDBJ databases">
        <title>A new member of the family Flavobacteriaceae isolated from ascidians.</title>
        <authorList>
            <person name="Chen L."/>
        </authorList>
    </citation>
    <scope>NUCLEOTIDE SEQUENCE [LARGE SCALE GENOMIC DNA]</scope>
    <source>
        <strain evidence="1 2">HQA918</strain>
    </source>
</reference>
<dbReference type="Proteomes" id="UP000219559">
    <property type="component" value="Unassembled WGS sequence"/>
</dbReference>
<keyword evidence="2" id="KW-1185">Reference proteome</keyword>
<dbReference type="OrthoDB" id="1493875at2"/>
<name>A0A2A4GA39_9FLAO</name>